<reference evidence="2 3" key="1">
    <citation type="journal article" date="2022" name="Allergy">
        <title>Genome assembly and annotation of Periplaneta americana reveal a comprehensive cockroach allergen profile.</title>
        <authorList>
            <person name="Wang L."/>
            <person name="Xiong Q."/>
            <person name="Saelim N."/>
            <person name="Wang L."/>
            <person name="Nong W."/>
            <person name="Wan A.T."/>
            <person name="Shi M."/>
            <person name="Liu X."/>
            <person name="Cao Q."/>
            <person name="Hui J.H.L."/>
            <person name="Sookrung N."/>
            <person name="Leung T.F."/>
            <person name="Tungtrongchitr A."/>
            <person name="Tsui S.K.W."/>
        </authorList>
    </citation>
    <scope>NUCLEOTIDE SEQUENCE [LARGE SCALE GENOMIC DNA]</scope>
    <source>
        <strain evidence="2">PWHHKU_190912</strain>
    </source>
</reference>
<dbReference type="Proteomes" id="UP001148838">
    <property type="component" value="Unassembled WGS sequence"/>
</dbReference>
<evidence type="ECO:0000313" key="2">
    <source>
        <dbReference type="EMBL" id="KAJ4434331.1"/>
    </source>
</evidence>
<accession>A0ABQ8SKT1</accession>
<keyword evidence="3" id="KW-1185">Reference proteome</keyword>
<sequence>MAGLCEGGNEPPGSLKARTTADTSEGTTAGLLGRLPGPLLEGSPHRVASSIRGFFANKFEAALPDTG</sequence>
<proteinExistence type="predicted"/>
<evidence type="ECO:0000256" key="1">
    <source>
        <dbReference type="SAM" id="MobiDB-lite"/>
    </source>
</evidence>
<dbReference type="EMBL" id="JAJSOF020000025">
    <property type="protein sequence ID" value="KAJ4434331.1"/>
    <property type="molecule type" value="Genomic_DNA"/>
</dbReference>
<protein>
    <submittedName>
        <fullName evidence="2">Uncharacterized protein</fullName>
    </submittedName>
</protein>
<organism evidence="2 3">
    <name type="scientific">Periplaneta americana</name>
    <name type="common">American cockroach</name>
    <name type="synonym">Blatta americana</name>
    <dbReference type="NCBI Taxonomy" id="6978"/>
    <lineage>
        <taxon>Eukaryota</taxon>
        <taxon>Metazoa</taxon>
        <taxon>Ecdysozoa</taxon>
        <taxon>Arthropoda</taxon>
        <taxon>Hexapoda</taxon>
        <taxon>Insecta</taxon>
        <taxon>Pterygota</taxon>
        <taxon>Neoptera</taxon>
        <taxon>Polyneoptera</taxon>
        <taxon>Dictyoptera</taxon>
        <taxon>Blattodea</taxon>
        <taxon>Blattoidea</taxon>
        <taxon>Blattidae</taxon>
        <taxon>Blattinae</taxon>
        <taxon>Periplaneta</taxon>
    </lineage>
</organism>
<evidence type="ECO:0000313" key="3">
    <source>
        <dbReference type="Proteomes" id="UP001148838"/>
    </source>
</evidence>
<gene>
    <name evidence="2" type="ORF">ANN_22888</name>
</gene>
<name>A0ABQ8SKT1_PERAM</name>
<feature type="region of interest" description="Disordered" evidence="1">
    <location>
        <begin position="1"/>
        <end position="30"/>
    </location>
</feature>
<comment type="caution">
    <text evidence="2">The sequence shown here is derived from an EMBL/GenBank/DDBJ whole genome shotgun (WGS) entry which is preliminary data.</text>
</comment>